<feature type="compositionally biased region" description="Polar residues" evidence="1">
    <location>
        <begin position="1197"/>
        <end position="1210"/>
    </location>
</feature>
<feature type="compositionally biased region" description="Polar residues" evidence="1">
    <location>
        <begin position="971"/>
        <end position="992"/>
    </location>
</feature>
<keyword evidence="3" id="KW-1185">Reference proteome</keyword>
<comment type="caution">
    <text evidence="2">The sequence shown here is derived from an EMBL/GenBank/DDBJ whole genome shotgun (WGS) entry which is preliminary data.</text>
</comment>
<sequence length="1730" mass="192533">MKLQESATSMDITEQAETGSATILSDYNETLEAPSHFSKSKKESLIHSPLDDRNVMNVDVNTNVQTNSAPEQENIIKNLIDDENENKLSEIKHDSDLSKKKKKRKKTVCFENSVEGNLAVNIINKQQNYTDDTALSKDPQCPEPPSKKRKRKGKISVNLHDIDNDIIYDVEGSKNKIGDLGNMENLPKSYKDSDELVLPGQKYELSDDVCNNIETDIVCDSMNKEEINDNLSNIENSSKTLPSSHLNPTKRKAEASDDLGEKTLDETTLDVNALSKNNAGHFKRKKQTVSLTECKEKVQKETHVDCSDNSILEKNRIEENSGIVPDETFSKNSKSESTDCVKLNSNSAENDSNLSSNSNVPSLKTELKGKEMLSDEIFSSCNEADSLKTFEESNSKLEDSDKCLISEKLENVVEIQGDLQIDDAQKTTKCEDGSSVQKELAWNNFCQSEDIEELDSPIKTQNKISSSALKDNSTNVNLNSTEFNVNNEDEKLKTDVETGEVQNTTSQQKLCETENEKITSHNFIDGNSSAQTNLEAVSRNSAEKCMNVDSLIQESENFSSCDSLGSSEFNSPVKRKVSPTADDEYSSLEDCNMAMSIPTNDEAPSNSKDNSDVNDSFQSQDRVFKDGIEIEHSMSPTIKSEVTDSLPVEDNSKLFLGTSKSSENNCYAMQKNESFSKSLNVNYPTNEDPSNSQDNLVPVLKVSEESSLKKIKSEPVILISSSGIGSSESSENDNIETEQKVAKEHMECLASDNISESSEKNSTSNSKIELQIDENVVKTEFCKAHIFSGSLEESDDHSINPSTESSISLIPSDSSEIHQSKNNRGSTIKEESNLMILESPSNIVLDCKIDLKPCNKSISDKCDVFNIMENILNRVAEVDNFDADRSFGTLQRLVLKDDIKVARNKLQLRSPGRNSNLGSLMEKAKNCLSFSDVSFESEDNSDEALTPPSRFSSYRNQLDDLEEIKTEGALSENTDLNETTNLSEYPSDISNYSDKSSCCSEDEDESRKNSASPLSTLDDTCDVLEAKDNNSQECAKFDKEDCPVNSVENILLDQMIPFVNLGERCDQKSFSENDCSESEDFVNTNEKNENACASSSISCIRQNPITCNSVLETSNDVNFKSEISSPKSLILSTEKNETNNSSATNNDLGNTTSDNPVLETSNQEDTKPELSMSESSLAEIGSENGKESAENMKLTLTDDSTMNRRSSLELQTPKKAGRMSLRARNPPVSSNRVLRKSTIETPAVKRRASRRLKKDLNMSLGFDFSGLSLNSPKPQKSRLNDSALENVAENDNEKDSVTSVCSSQPNKEDKRVTRMSTRSSSAVAELNNSEESTEGRRKTMRSFLVVAPYQNSECNSEDSVESGEKGRRVTRMSTRTCVSAAKTRDEDSDSEQNEKSRRTTRTSTRTFVSVAKPRDEDSDLEQGEESRRTTRTSTRTFVSVAKPRDEDSDSEQGEESRRTTRASTRTFVSVAKPHDEGSDSEQGEESRRTTRTSTRTFVSVAKPHDDDSDSEQGEESRRTTRTSIRTFVSVAKPHDEDSDLEQGEESRRTTRTSTRTFVSVAKPRDEDSDSEQGEESRRTTRASTRTFVSVAKPHDEGSDSEQGEESRRTTRIDRTFVLVAKPHDIQYSEQGEESRRKATHIRIMKPRDEDSDSVQGEESRRTTRTSTRTFVSVAKPRDEDSNSEQGEESRTSTRLSFAVAGPFQQECDSKSYNLRARKSIIKPAKLKLSK</sequence>
<feature type="region of interest" description="Disordered" evidence="1">
    <location>
        <begin position="234"/>
        <end position="260"/>
    </location>
</feature>
<feature type="region of interest" description="Disordered" evidence="1">
    <location>
        <begin position="1286"/>
        <end position="1337"/>
    </location>
</feature>
<feature type="region of interest" description="Disordered" evidence="1">
    <location>
        <begin position="1351"/>
        <end position="1696"/>
    </location>
</feature>
<evidence type="ECO:0000256" key="1">
    <source>
        <dbReference type="SAM" id="MobiDB-lite"/>
    </source>
</evidence>
<feature type="compositionally biased region" description="Polar residues" evidence="1">
    <location>
        <begin position="1314"/>
        <end position="1330"/>
    </location>
</feature>
<feature type="compositionally biased region" description="Basic and acidic residues" evidence="1">
    <location>
        <begin position="1604"/>
        <end position="1614"/>
    </location>
</feature>
<evidence type="ECO:0000313" key="2">
    <source>
        <dbReference type="EMBL" id="GIX73393.1"/>
    </source>
</evidence>
<name>A0AAV4MM11_CAEEX</name>
<gene>
    <name evidence="2" type="ORF">CEXT_187871</name>
</gene>
<feature type="region of interest" description="Disordered" evidence="1">
    <location>
        <begin position="1133"/>
        <end position="1232"/>
    </location>
</feature>
<feature type="region of interest" description="Disordered" evidence="1">
    <location>
        <begin position="563"/>
        <end position="617"/>
    </location>
</feature>
<feature type="compositionally biased region" description="Low complexity" evidence="1">
    <location>
        <begin position="801"/>
        <end position="814"/>
    </location>
</feature>
<organism evidence="2 3">
    <name type="scientific">Caerostris extrusa</name>
    <name type="common">Bark spider</name>
    <name type="synonym">Caerostris bankana</name>
    <dbReference type="NCBI Taxonomy" id="172846"/>
    <lineage>
        <taxon>Eukaryota</taxon>
        <taxon>Metazoa</taxon>
        <taxon>Ecdysozoa</taxon>
        <taxon>Arthropoda</taxon>
        <taxon>Chelicerata</taxon>
        <taxon>Arachnida</taxon>
        <taxon>Araneae</taxon>
        <taxon>Araneomorphae</taxon>
        <taxon>Entelegynae</taxon>
        <taxon>Araneoidea</taxon>
        <taxon>Araneidae</taxon>
        <taxon>Caerostris</taxon>
    </lineage>
</organism>
<feature type="region of interest" description="Disordered" evidence="1">
    <location>
        <begin position="130"/>
        <end position="154"/>
    </location>
</feature>
<feature type="compositionally biased region" description="Low complexity" evidence="1">
    <location>
        <begin position="344"/>
        <end position="359"/>
    </location>
</feature>
<feature type="compositionally biased region" description="Basic and acidic residues" evidence="1">
    <location>
        <begin position="251"/>
        <end position="260"/>
    </location>
</feature>
<feature type="region of interest" description="Disordered" evidence="1">
    <location>
        <begin position="1"/>
        <end position="23"/>
    </location>
</feature>
<feature type="compositionally biased region" description="Basic and acidic residues" evidence="1">
    <location>
        <begin position="1621"/>
        <end position="1636"/>
    </location>
</feature>
<reference evidence="2 3" key="1">
    <citation type="submission" date="2021-06" db="EMBL/GenBank/DDBJ databases">
        <title>Caerostris extrusa draft genome.</title>
        <authorList>
            <person name="Kono N."/>
            <person name="Arakawa K."/>
        </authorList>
    </citation>
    <scope>NUCLEOTIDE SEQUENCE [LARGE SCALE GENOMIC DNA]</scope>
</reference>
<proteinExistence type="predicted"/>
<feature type="region of interest" description="Disordered" evidence="1">
    <location>
        <begin position="317"/>
        <end position="362"/>
    </location>
</feature>
<feature type="compositionally biased region" description="Polar residues" evidence="1">
    <location>
        <begin position="234"/>
        <end position="247"/>
    </location>
</feature>
<feature type="compositionally biased region" description="Low complexity" evidence="1">
    <location>
        <begin position="605"/>
        <end position="616"/>
    </location>
</feature>
<feature type="compositionally biased region" description="Polar residues" evidence="1">
    <location>
        <begin position="1133"/>
        <end position="1163"/>
    </location>
</feature>
<feature type="region of interest" description="Disordered" evidence="1">
    <location>
        <begin position="792"/>
        <end position="827"/>
    </location>
</feature>
<dbReference type="EMBL" id="BPLR01002405">
    <property type="protein sequence ID" value="GIX73393.1"/>
    <property type="molecule type" value="Genomic_DNA"/>
</dbReference>
<protein>
    <submittedName>
        <fullName evidence="2">Uncharacterized protein</fullName>
    </submittedName>
</protein>
<evidence type="ECO:0000313" key="3">
    <source>
        <dbReference type="Proteomes" id="UP001054945"/>
    </source>
</evidence>
<accession>A0AAV4MM11</accession>
<dbReference type="Proteomes" id="UP001054945">
    <property type="component" value="Unassembled WGS sequence"/>
</dbReference>
<feature type="region of interest" description="Disordered" evidence="1">
    <location>
        <begin position="966"/>
        <end position="1014"/>
    </location>
</feature>